<evidence type="ECO:0000313" key="2">
    <source>
        <dbReference type="EMBL" id="CAB1129224.1"/>
    </source>
</evidence>
<name>A0A6F8ZHS4_9FIRM</name>
<evidence type="ECO:0000313" key="3">
    <source>
        <dbReference type="Proteomes" id="UP000503399"/>
    </source>
</evidence>
<evidence type="ECO:0000313" key="1">
    <source>
        <dbReference type="EMBL" id="CAB1129202.1"/>
    </source>
</evidence>
<gene>
    <name evidence="1" type="ORF">R50_1701</name>
    <name evidence="2" type="ORF">R50_1723</name>
</gene>
<sequence>MTTYQYLIGRNLWVRSDPRWNAAIEMFALPLFSDRERAAIMAAVDFEHRHIDWEAIFATAESWARPKQILLHIAHALFEDGDCQLAVLGQLNTAERAAALMVIAERYR</sequence>
<accession>A0A6F8ZHS4</accession>
<keyword evidence="3" id="KW-1185">Reference proteome</keyword>
<dbReference type="AlphaFoldDB" id="A0A6F8ZHS4"/>
<dbReference type="KEGG" id="hfv:R50_1701"/>
<protein>
    <submittedName>
        <fullName evidence="1">Uncharacterized protein</fullName>
    </submittedName>
</protein>
<organism evidence="1 3">
    <name type="scientific">Candidatus Hydrogenisulfobacillus filiaventi</name>
    <dbReference type="NCBI Taxonomy" id="2707344"/>
    <lineage>
        <taxon>Bacteria</taxon>
        <taxon>Bacillati</taxon>
        <taxon>Bacillota</taxon>
        <taxon>Clostridia</taxon>
        <taxon>Eubacteriales</taxon>
        <taxon>Clostridiales Family XVII. Incertae Sedis</taxon>
        <taxon>Candidatus Hydrogenisulfobacillus</taxon>
    </lineage>
</organism>
<dbReference type="EMBL" id="LR778114">
    <property type="protein sequence ID" value="CAB1129202.1"/>
    <property type="molecule type" value="Genomic_DNA"/>
</dbReference>
<dbReference type="KEGG" id="hfv:R50_1723"/>
<dbReference type="EMBL" id="LR778114">
    <property type="protein sequence ID" value="CAB1129224.1"/>
    <property type="molecule type" value="Genomic_DNA"/>
</dbReference>
<proteinExistence type="predicted"/>
<reference evidence="1 3" key="1">
    <citation type="submission" date="2020-02" db="EMBL/GenBank/DDBJ databases">
        <authorList>
            <person name="Hogendoorn C."/>
        </authorList>
    </citation>
    <scope>NUCLEOTIDE SEQUENCE [LARGE SCALE GENOMIC DNA]</scope>
    <source>
        <strain evidence="1">R501</strain>
    </source>
</reference>
<dbReference type="Proteomes" id="UP000503399">
    <property type="component" value="Chromosome"/>
</dbReference>